<evidence type="ECO:0000256" key="13">
    <source>
        <dbReference type="ARBA" id="ARBA00043671"/>
    </source>
</evidence>
<comment type="catalytic activity">
    <reaction evidence="14">
        <text>1D-myo-inositol hexakisphosphate + H2O = 1D-myo-inositol 1,2,4,5,6-pentakisphosphate + phosphate</text>
        <dbReference type="Rhea" id="RHEA:16989"/>
        <dbReference type="ChEBI" id="CHEBI:15377"/>
        <dbReference type="ChEBI" id="CHEBI:43474"/>
        <dbReference type="ChEBI" id="CHEBI:57798"/>
        <dbReference type="ChEBI" id="CHEBI:58130"/>
        <dbReference type="EC" id="3.1.3.62"/>
    </reaction>
    <physiologicalReaction direction="left-to-right" evidence="14">
        <dbReference type="Rhea" id="RHEA:16990"/>
    </physiologicalReaction>
</comment>
<dbReference type="EMBL" id="VJMJ01000193">
    <property type="protein sequence ID" value="KAF0727551.1"/>
    <property type="molecule type" value="Genomic_DNA"/>
</dbReference>
<dbReference type="Proteomes" id="UP000481153">
    <property type="component" value="Unassembled WGS sequence"/>
</dbReference>
<evidence type="ECO:0000256" key="16">
    <source>
        <dbReference type="PIRSR" id="PIRSR000894-2"/>
    </source>
</evidence>
<evidence type="ECO:0000256" key="14">
    <source>
        <dbReference type="ARBA" id="ARBA00043691"/>
    </source>
</evidence>
<dbReference type="PROSITE" id="PS00616">
    <property type="entry name" value="HIS_ACID_PHOSPHAT_1"/>
    <property type="match status" value="1"/>
</dbReference>
<accession>A0A6G0WJX4</accession>
<dbReference type="InterPro" id="IPR000560">
    <property type="entry name" value="His_Pase_clade-2"/>
</dbReference>
<evidence type="ECO:0000256" key="11">
    <source>
        <dbReference type="ARBA" id="ARBA00031642"/>
    </source>
</evidence>
<feature type="disulfide bond" evidence="16">
    <location>
        <begin position="442"/>
        <end position="448"/>
    </location>
</feature>
<keyword evidence="19" id="KW-1185">Reference proteome</keyword>
<dbReference type="EC" id="3.1.3.62" evidence="4"/>
<organism evidence="18 19">
    <name type="scientific">Aphanomyces euteiches</name>
    <dbReference type="NCBI Taxonomy" id="100861"/>
    <lineage>
        <taxon>Eukaryota</taxon>
        <taxon>Sar</taxon>
        <taxon>Stramenopiles</taxon>
        <taxon>Oomycota</taxon>
        <taxon>Saprolegniomycetes</taxon>
        <taxon>Saprolegniales</taxon>
        <taxon>Verrucalvaceae</taxon>
        <taxon>Aphanomyces</taxon>
    </lineage>
</organism>
<comment type="catalytic activity">
    <reaction evidence="12">
        <text>1D-myo-inositol 1,2,5,6-tetrakisphosphate + H2O = 1D-myo-inositol 1,2,6-trisphosphate + phosphate</text>
        <dbReference type="Rhea" id="RHEA:77119"/>
        <dbReference type="ChEBI" id="CHEBI:15377"/>
        <dbReference type="ChEBI" id="CHEBI:43474"/>
        <dbReference type="ChEBI" id="CHEBI:195535"/>
        <dbReference type="ChEBI" id="CHEBI:195537"/>
        <dbReference type="EC" id="3.1.3.62"/>
    </reaction>
    <physiologicalReaction direction="left-to-right" evidence="12">
        <dbReference type="Rhea" id="RHEA:77120"/>
    </physiologicalReaction>
</comment>
<evidence type="ECO:0000256" key="9">
    <source>
        <dbReference type="ARBA" id="ARBA00023136"/>
    </source>
</evidence>
<keyword evidence="17" id="KW-0812">Transmembrane</keyword>
<keyword evidence="8" id="KW-0378">Hydrolase</keyword>
<keyword evidence="6" id="KW-1003">Cell membrane</keyword>
<dbReference type="SUPFAM" id="SSF53254">
    <property type="entry name" value="Phosphoglycerate mutase-like"/>
    <property type="match status" value="1"/>
</dbReference>
<keyword evidence="16" id="KW-1015">Disulfide bond</keyword>
<evidence type="ECO:0000256" key="17">
    <source>
        <dbReference type="SAM" id="Phobius"/>
    </source>
</evidence>
<reference evidence="18 19" key="1">
    <citation type="submission" date="2019-07" db="EMBL/GenBank/DDBJ databases">
        <title>Genomics analysis of Aphanomyces spp. identifies a new class of oomycete effector associated with host adaptation.</title>
        <authorList>
            <person name="Gaulin E."/>
        </authorList>
    </citation>
    <scope>NUCLEOTIDE SEQUENCE [LARGE SCALE GENOMIC DNA]</scope>
    <source>
        <strain evidence="18 19">ATCC 201684</strain>
    </source>
</reference>
<dbReference type="GO" id="GO:0034417">
    <property type="term" value="F:bisphosphoglycerate 3-phosphatase activity"/>
    <property type="evidence" value="ECO:0007669"/>
    <property type="project" value="UniProtKB-EC"/>
</dbReference>
<evidence type="ECO:0000313" key="18">
    <source>
        <dbReference type="EMBL" id="KAF0727551.1"/>
    </source>
</evidence>
<evidence type="ECO:0000256" key="7">
    <source>
        <dbReference type="ARBA" id="ARBA00022729"/>
    </source>
</evidence>
<dbReference type="CDD" id="cd07061">
    <property type="entry name" value="HP_HAP_like"/>
    <property type="match status" value="1"/>
</dbReference>
<evidence type="ECO:0000256" key="8">
    <source>
        <dbReference type="ARBA" id="ARBA00022801"/>
    </source>
</evidence>
<dbReference type="InterPro" id="IPR033379">
    <property type="entry name" value="Acid_Pase_AS"/>
</dbReference>
<keyword evidence="9 17" id="KW-0472">Membrane</keyword>
<gene>
    <name evidence="18" type="ORF">Ae201684_014379</name>
</gene>
<comment type="catalytic activity">
    <reaction evidence="15">
        <text>(2R)-2,3-bisphosphoglycerate + H2O = (2R)-2-phosphoglycerate + phosphate</text>
        <dbReference type="Rhea" id="RHEA:27381"/>
        <dbReference type="ChEBI" id="CHEBI:15377"/>
        <dbReference type="ChEBI" id="CHEBI:43474"/>
        <dbReference type="ChEBI" id="CHEBI:58248"/>
        <dbReference type="ChEBI" id="CHEBI:58289"/>
        <dbReference type="EC" id="3.1.3.80"/>
    </reaction>
    <physiologicalReaction direction="left-to-right" evidence="15">
        <dbReference type="Rhea" id="RHEA:27382"/>
    </physiologicalReaction>
</comment>
<proteinExistence type="inferred from homology"/>
<comment type="similarity">
    <text evidence="2">Belongs to the histidine acid phosphatase family. MINPP1 subfamily.</text>
</comment>
<dbReference type="VEuPathDB" id="FungiDB:AeMF1_009718"/>
<evidence type="ECO:0000256" key="1">
    <source>
        <dbReference type="ARBA" id="ARBA00004236"/>
    </source>
</evidence>
<comment type="caution">
    <text evidence="18">The sequence shown here is derived from an EMBL/GenBank/DDBJ whole genome shotgun (WGS) entry which is preliminary data.</text>
</comment>
<evidence type="ECO:0000256" key="6">
    <source>
        <dbReference type="ARBA" id="ARBA00022475"/>
    </source>
</evidence>
<dbReference type="PIRSF" id="PIRSF000894">
    <property type="entry name" value="Acid_phosphatase"/>
    <property type="match status" value="1"/>
</dbReference>
<evidence type="ECO:0000256" key="15">
    <source>
        <dbReference type="ARBA" id="ARBA00043832"/>
    </source>
</evidence>
<feature type="disulfide bond" evidence="16">
    <location>
        <begin position="98"/>
        <end position="418"/>
    </location>
</feature>
<dbReference type="Pfam" id="PF00328">
    <property type="entry name" value="His_Phos_2"/>
    <property type="match status" value="1"/>
</dbReference>
<dbReference type="GO" id="GO:0005886">
    <property type="term" value="C:plasma membrane"/>
    <property type="evidence" value="ECO:0007669"/>
    <property type="project" value="UniProtKB-SubCell"/>
</dbReference>
<evidence type="ECO:0000256" key="4">
    <source>
        <dbReference type="ARBA" id="ARBA00013040"/>
    </source>
</evidence>
<feature type="disulfide bond" evidence="16">
    <location>
        <begin position="294"/>
        <end position="308"/>
    </location>
</feature>
<feature type="transmembrane region" description="Helical" evidence="17">
    <location>
        <begin position="20"/>
        <end position="40"/>
    </location>
</feature>
<evidence type="ECO:0000313" key="19">
    <source>
        <dbReference type="Proteomes" id="UP000481153"/>
    </source>
</evidence>
<dbReference type="PANTHER" id="PTHR20963:SF8">
    <property type="entry name" value="MULTIPLE INOSITOL POLYPHOSPHATE PHOSPHATASE 1"/>
    <property type="match status" value="1"/>
</dbReference>
<dbReference type="InterPro" id="IPR016274">
    <property type="entry name" value="Histidine_acid_Pase_euk"/>
</dbReference>
<dbReference type="AlphaFoldDB" id="A0A6G0WJX4"/>
<evidence type="ECO:0000256" key="10">
    <source>
        <dbReference type="ARBA" id="ARBA00023180"/>
    </source>
</evidence>
<evidence type="ECO:0000256" key="2">
    <source>
        <dbReference type="ARBA" id="ARBA00008422"/>
    </source>
</evidence>
<keyword evidence="17" id="KW-1133">Transmembrane helix</keyword>
<dbReference type="InterPro" id="IPR029033">
    <property type="entry name" value="His_PPase_superfam"/>
</dbReference>
<evidence type="ECO:0000256" key="5">
    <source>
        <dbReference type="ARBA" id="ARBA00018097"/>
    </source>
</evidence>
<comment type="catalytic activity">
    <reaction evidence="13">
        <text>1D-myo-inositol 1,2,4,5,6-pentakisphosphate + H2O = 1D-myo-inositol 1,2,5,6-tetrakisphosphate + phosphate</text>
        <dbReference type="Rhea" id="RHEA:77115"/>
        <dbReference type="ChEBI" id="CHEBI:15377"/>
        <dbReference type="ChEBI" id="CHEBI:43474"/>
        <dbReference type="ChEBI" id="CHEBI:57798"/>
        <dbReference type="ChEBI" id="CHEBI:195535"/>
        <dbReference type="EC" id="3.1.3.62"/>
    </reaction>
    <physiologicalReaction direction="left-to-right" evidence="13">
        <dbReference type="Rhea" id="RHEA:77116"/>
    </physiologicalReaction>
</comment>
<dbReference type="GO" id="GO:0003993">
    <property type="term" value="F:acid phosphatase activity"/>
    <property type="evidence" value="ECO:0007669"/>
    <property type="project" value="TreeGrafter"/>
</dbReference>
<protein>
    <recommendedName>
        <fullName evidence="5">Multiple inositol polyphosphate phosphatase 1</fullName>
        <ecNumber evidence="4">3.1.3.62</ecNumber>
        <ecNumber evidence="3">3.1.3.80</ecNumber>
    </recommendedName>
    <alternativeName>
        <fullName evidence="11">2,3-bisphosphoglycerate 3-phosphatase</fullName>
    </alternativeName>
</protein>
<comment type="subcellular location">
    <subcellularLocation>
        <location evidence="1">Cell membrane</location>
    </subcellularLocation>
</comment>
<dbReference type="PANTHER" id="PTHR20963">
    <property type="entry name" value="MULTIPLE INOSITOL POLYPHOSPHATE PHOSPHATASE-RELATED"/>
    <property type="match status" value="1"/>
</dbReference>
<keyword evidence="7" id="KW-0732">Signal</keyword>
<dbReference type="EC" id="3.1.3.80" evidence="3"/>
<keyword evidence="10" id="KW-0325">Glycoprotein</keyword>
<dbReference type="Gene3D" id="3.40.50.1240">
    <property type="entry name" value="Phosphoglycerate mutase-like"/>
    <property type="match status" value="1"/>
</dbReference>
<name>A0A6G0WJX4_9STRA</name>
<evidence type="ECO:0000256" key="3">
    <source>
        <dbReference type="ARBA" id="ARBA00012976"/>
    </source>
</evidence>
<sequence length="471" mass="53848">MTFDYTPIAPIRRNRWMHRVLLATPVLMIAIVTSWSWFWMTRPLENDDTIIMLGVLSGFEQPIPFSTDTPYAWAKHLQQQEFEEKESSLATTSEWATCSLVQINALYRHGARYPMANDFTKMTSLLETLQVKYKEALPAWLQTYSFAYNQSVAEHLSLSGAEEMHRLAQRARHLADRFNLPKDYSPDAYVFEHTYVLRTKQSAEAFVDAFFPKPHRPVAYKSLPEGQDIPLRFFANCPKYLAWVRNSPNATIETNKFEASPRAATMVKQIREALHLPTLAALSWKDLKAAYNICSIEVALDNQTQAWCSLFETHSLYLMDFHSDLKKFYECGPGFNISVDIAAPLLVEMLNTIKDPTLRGYFRFAHAETVLPLACLLGLCAKTPLTAAMSDQAIHSRQYKVARLSPFAGNLAFHVYKCDGSNGPPQRIQLFSNEVHLPLTFCHAKTYCTLEELERHYAAAFHFDFNKECAL</sequence>
<dbReference type="GO" id="GO:0052745">
    <property type="term" value="F:inositol phosphate phosphatase activity"/>
    <property type="evidence" value="ECO:0007669"/>
    <property type="project" value="TreeGrafter"/>
</dbReference>
<evidence type="ECO:0000256" key="12">
    <source>
        <dbReference type="ARBA" id="ARBA00043668"/>
    </source>
</evidence>